<organism evidence="2 3">
    <name type="scientific">Neobacillus piezotolerans</name>
    <dbReference type="NCBI Taxonomy" id="2259171"/>
    <lineage>
        <taxon>Bacteria</taxon>
        <taxon>Bacillati</taxon>
        <taxon>Bacillota</taxon>
        <taxon>Bacilli</taxon>
        <taxon>Bacillales</taxon>
        <taxon>Bacillaceae</taxon>
        <taxon>Neobacillus</taxon>
    </lineage>
</organism>
<keyword evidence="3" id="KW-1185">Reference proteome</keyword>
<dbReference type="SMART" id="SM00479">
    <property type="entry name" value="EXOIII"/>
    <property type="match status" value="1"/>
</dbReference>
<dbReference type="EMBL" id="QNQT01000008">
    <property type="protein sequence ID" value="RDU35775.1"/>
    <property type="molecule type" value="Genomic_DNA"/>
</dbReference>
<reference evidence="2 3" key="1">
    <citation type="submission" date="2018-07" db="EMBL/GenBank/DDBJ databases">
        <title>Bacillus sp. YLB-04 draft genome sequence.</title>
        <authorList>
            <person name="Yu L."/>
            <person name="Tang X."/>
        </authorList>
    </citation>
    <scope>NUCLEOTIDE SEQUENCE [LARGE SCALE GENOMIC DNA]</scope>
    <source>
        <strain evidence="2 3">YLB-04</strain>
    </source>
</reference>
<evidence type="ECO:0000313" key="3">
    <source>
        <dbReference type="Proteomes" id="UP000257144"/>
    </source>
</evidence>
<comment type="caution">
    <text evidence="2">The sequence shown here is derived from an EMBL/GenBank/DDBJ whole genome shotgun (WGS) entry which is preliminary data.</text>
</comment>
<dbReference type="Gene3D" id="3.30.420.10">
    <property type="entry name" value="Ribonuclease H-like superfamily/Ribonuclease H"/>
    <property type="match status" value="1"/>
</dbReference>
<dbReference type="InterPro" id="IPR013520">
    <property type="entry name" value="Ribonucl_H"/>
</dbReference>
<dbReference type="SUPFAM" id="SSF53098">
    <property type="entry name" value="Ribonuclease H-like"/>
    <property type="match status" value="1"/>
</dbReference>
<feature type="domain" description="Exonuclease" evidence="1">
    <location>
        <begin position="8"/>
        <end position="178"/>
    </location>
</feature>
<dbReference type="Proteomes" id="UP000257144">
    <property type="component" value="Unassembled WGS sequence"/>
</dbReference>
<protein>
    <submittedName>
        <fullName evidence="2">DNA polymerase III subunit epsilon</fullName>
    </submittedName>
</protein>
<dbReference type="CDD" id="cd06127">
    <property type="entry name" value="DEDDh"/>
    <property type="match status" value="1"/>
</dbReference>
<evidence type="ECO:0000259" key="1">
    <source>
        <dbReference type="SMART" id="SM00479"/>
    </source>
</evidence>
<dbReference type="InterPro" id="IPR036397">
    <property type="entry name" value="RNaseH_sf"/>
</dbReference>
<dbReference type="OrthoDB" id="9803913at2"/>
<dbReference type="AlphaFoldDB" id="A0A3D8GMQ1"/>
<dbReference type="GO" id="GO:0004527">
    <property type="term" value="F:exonuclease activity"/>
    <property type="evidence" value="ECO:0007669"/>
    <property type="project" value="UniProtKB-ARBA"/>
</dbReference>
<proteinExistence type="predicted"/>
<evidence type="ECO:0000313" key="2">
    <source>
        <dbReference type="EMBL" id="RDU35775.1"/>
    </source>
</evidence>
<sequence length="217" mass="24648">MAGKIKTGLLADTETTGLKPGADEIIELGLILFSYDEETGEIIDTLEEASFLREPLSSSAIRNYPGAFRVHGIPFSLVEGKAFDDEKIKKLFSFPDAVLAHNASFDRSFLYHMYPEVNELKWYCSMRHIPWKQYGFPSGSLLSLLKAHGLSGEQQHRALDDILQLMALLRHPNQDGYPYLREVLRKKPMAKYEPGARKAGYRNWRQPSTSRIPFQGN</sequence>
<dbReference type="GO" id="GO:0003676">
    <property type="term" value="F:nucleic acid binding"/>
    <property type="evidence" value="ECO:0007669"/>
    <property type="project" value="InterPro"/>
</dbReference>
<dbReference type="InterPro" id="IPR012337">
    <property type="entry name" value="RNaseH-like_sf"/>
</dbReference>
<gene>
    <name evidence="2" type="ORF">DRW41_16700</name>
</gene>
<dbReference type="Pfam" id="PF00929">
    <property type="entry name" value="RNase_T"/>
    <property type="match status" value="1"/>
</dbReference>
<dbReference type="RefSeq" id="WP_115453153.1">
    <property type="nucleotide sequence ID" value="NZ_QNQT01000008.1"/>
</dbReference>
<name>A0A3D8GMQ1_9BACI</name>
<accession>A0A3D8GMQ1</accession>